<keyword evidence="2" id="KW-0732">Signal</keyword>
<dbReference type="EMBL" id="CAJEWN010001060">
    <property type="protein sequence ID" value="CAD2193820.1"/>
    <property type="molecule type" value="Genomic_DNA"/>
</dbReference>
<feature type="compositionally biased region" description="Polar residues" evidence="1">
    <location>
        <begin position="219"/>
        <end position="231"/>
    </location>
</feature>
<evidence type="ECO:0000313" key="3">
    <source>
        <dbReference type="EMBL" id="CAD2193820.1"/>
    </source>
</evidence>
<proteinExistence type="predicted"/>
<feature type="compositionally biased region" description="Basic and acidic residues" evidence="1">
    <location>
        <begin position="383"/>
        <end position="392"/>
    </location>
</feature>
<accession>A0A6V7X3A6</accession>
<feature type="chain" id="PRO_5028308179" evidence="2">
    <location>
        <begin position="35"/>
        <end position="414"/>
    </location>
</feature>
<feature type="compositionally biased region" description="Acidic residues" evidence="1">
    <location>
        <begin position="122"/>
        <end position="132"/>
    </location>
</feature>
<dbReference type="Proteomes" id="UP000580250">
    <property type="component" value="Unassembled WGS sequence"/>
</dbReference>
<feature type="compositionally biased region" description="Low complexity" evidence="1">
    <location>
        <begin position="253"/>
        <end position="267"/>
    </location>
</feature>
<name>A0A6V7X3A6_MELEN</name>
<feature type="compositionally biased region" description="Low complexity" evidence="1">
    <location>
        <begin position="172"/>
        <end position="185"/>
    </location>
</feature>
<feature type="compositionally biased region" description="Low complexity" evidence="1">
    <location>
        <begin position="93"/>
        <end position="110"/>
    </location>
</feature>
<dbReference type="AlphaFoldDB" id="A0A6V7X3A6"/>
<protein>
    <submittedName>
        <fullName evidence="3">Uncharacterized protein</fullName>
    </submittedName>
</protein>
<gene>
    <name evidence="3" type="ORF">MENT_LOCUS46791</name>
</gene>
<evidence type="ECO:0000256" key="2">
    <source>
        <dbReference type="SAM" id="SignalP"/>
    </source>
</evidence>
<feature type="region of interest" description="Disordered" evidence="1">
    <location>
        <begin position="358"/>
        <end position="392"/>
    </location>
</feature>
<reference evidence="3 4" key="1">
    <citation type="submission" date="2020-08" db="EMBL/GenBank/DDBJ databases">
        <authorList>
            <person name="Koutsovoulos G."/>
            <person name="Danchin GJ E."/>
        </authorList>
    </citation>
    <scope>NUCLEOTIDE SEQUENCE [LARGE SCALE GENOMIC DNA]</scope>
</reference>
<sequence length="414" mass="45707">MSRSKQNRGNRTILSPFLLLLVLGFLFTVEKVMAMEGVDNAPTGEGAVESPKKEGNGSSSAGHSVIMDVPIEGGEEEDVKNVPIEGEEEKVLSRSPSSSSSSSKSSSNGSSKKEMPEPSDVQVEEDVLDTEEPSNITEAENEYDMVEHEQEKRSEEFGGDDVEEHPSSPKQSSPKATSPHSSPSKSPRKMEDLEEQYIEEHQSSPKANYDSEGSDEELPQQSSPKATSPHSSFKKFQKEIGEVFSLDEDLPQHSSPKTTSPHPSPKSSPEKFDDSESSEDLQVSYGQYLPSDEELMARNNKGKQIEKSPSVSSTKTEKNSDNEFEEPESPQFTPPRLSSSELKKELEKNYGLVVPKWKHLDEGDDGLKSKGMKKAKSLPELSQKSEDFSPLKSEKLSASFSHDIRENKGIVVYF</sequence>
<organism evidence="3 4">
    <name type="scientific">Meloidogyne enterolobii</name>
    <name type="common">Root-knot nematode worm</name>
    <name type="synonym">Meloidogyne mayaguensis</name>
    <dbReference type="NCBI Taxonomy" id="390850"/>
    <lineage>
        <taxon>Eukaryota</taxon>
        <taxon>Metazoa</taxon>
        <taxon>Ecdysozoa</taxon>
        <taxon>Nematoda</taxon>
        <taxon>Chromadorea</taxon>
        <taxon>Rhabditida</taxon>
        <taxon>Tylenchina</taxon>
        <taxon>Tylenchomorpha</taxon>
        <taxon>Tylenchoidea</taxon>
        <taxon>Meloidogynidae</taxon>
        <taxon>Meloidogyninae</taxon>
        <taxon>Meloidogyne</taxon>
    </lineage>
</organism>
<feature type="signal peptide" evidence="2">
    <location>
        <begin position="1"/>
        <end position="34"/>
    </location>
</feature>
<comment type="caution">
    <text evidence="3">The sequence shown here is derived from an EMBL/GenBank/DDBJ whole genome shotgun (WGS) entry which is preliminary data.</text>
</comment>
<feature type="compositionally biased region" description="Basic and acidic residues" evidence="1">
    <location>
        <begin position="358"/>
        <end position="368"/>
    </location>
</feature>
<feature type="region of interest" description="Disordered" evidence="1">
    <location>
        <begin position="40"/>
        <end position="343"/>
    </location>
</feature>
<evidence type="ECO:0000256" key="1">
    <source>
        <dbReference type="SAM" id="MobiDB-lite"/>
    </source>
</evidence>
<feature type="compositionally biased region" description="Basic and acidic residues" evidence="1">
    <location>
        <begin position="145"/>
        <end position="156"/>
    </location>
</feature>
<evidence type="ECO:0000313" key="4">
    <source>
        <dbReference type="Proteomes" id="UP000580250"/>
    </source>
</evidence>